<evidence type="ECO:0000256" key="5">
    <source>
        <dbReference type="ARBA" id="ARBA00023244"/>
    </source>
</evidence>
<evidence type="ECO:0000256" key="2">
    <source>
        <dbReference type="ARBA" id="ARBA00022603"/>
    </source>
</evidence>
<dbReference type="GO" id="GO:0032259">
    <property type="term" value="P:methylation"/>
    <property type="evidence" value="ECO:0007669"/>
    <property type="project" value="UniProtKB-KW"/>
</dbReference>
<dbReference type="EC" id="2.1.1.107" evidence="1"/>
<dbReference type="InterPro" id="IPR014777">
    <property type="entry name" value="4pyrrole_Mease_sub1"/>
</dbReference>
<feature type="domain" description="Tetrapyrrole methylase" evidence="6">
    <location>
        <begin position="6"/>
        <end position="217"/>
    </location>
</feature>
<dbReference type="InterPro" id="IPR050161">
    <property type="entry name" value="Siro_Cobalamin_biosynth"/>
</dbReference>
<dbReference type="PANTHER" id="PTHR45790:SF3">
    <property type="entry name" value="S-ADENOSYL-L-METHIONINE-DEPENDENT UROPORPHYRINOGEN III METHYLTRANSFERASE, CHLOROPLASTIC"/>
    <property type="match status" value="1"/>
</dbReference>
<evidence type="ECO:0000256" key="1">
    <source>
        <dbReference type="ARBA" id="ARBA00012162"/>
    </source>
</evidence>
<proteinExistence type="predicted"/>
<keyword evidence="3 7" id="KW-0808">Transferase</keyword>
<dbReference type="KEGG" id="iva:Isova_2225"/>
<evidence type="ECO:0000313" key="8">
    <source>
        <dbReference type="Proteomes" id="UP000009236"/>
    </source>
</evidence>
<dbReference type="Pfam" id="PF00590">
    <property type="entry name" value="TP_methylase"/>
    <property type="match status" value="1"/>
</dbReference>
<dbReference type="FunFam" id="3.40.1010.10:FF:000001">
    <property type="entry name" value="Siroheme synthase"/>
    <property type="match status" value="1"/>
</dbReference>
<organism evidence="8">
    <name type="scientific">Isoptericola variabilis (strain 225)</name>
    <dbReference type="NCBI Taxonomy" id="743718"/>
    <lineage>
        <taxon>Bacteria</taxon>
        <taxon>Bacillati</taxon>
        <taxon>Actinomycetota</taxon>
        <taxon>Actinomycetes</taxon>
        <taxon>Micrococcales</taxon>
        <taxon>Promicromonosporaceae</taxon>
        <taxon>Isoptericola</taxon>
    </lineage>
</organism>
<dbReference type="InterPro" id="IPR014776">
    <property type="entry name" value="4pyrrole_Mease_sub2"/>
</dbReference>
<evidence type="ECO:0000259" key="6">
    <source>
        <dbReference type="Pfam" id="PF00590"/>
    </source>
</evidence>
<dbReference type="AlphaFoldDB" id="F6FQZ5"/>
<dbReference type="Gene3D" id="3.30.950.10">
    <property type="entry name" value="Methyltransferase, Cobalt-precorrin-4 Transmethylase, Domain 2"/>
    <property type="match status" value="1"/>
</dbReference>
<keyword evidence="8" id="KW-1185">Reference proteome</keyword>
<dbReference type="InterPro" id="IPR035996">
    <property type="entry name" value="4pyrrol_Methylase_sf"/>
</dbReference>
<dbReference type="InterPro" id="IPR000878">
    <property type="entry name" value="4pyrrol_Mease"/>
</dbReference>
<dbReference type="NCBIfam" id="TIGR01469">
    <property type="entry name" value="cobA_cysG_Cterm"/>
    <property type="match status" value="1"/>
</dbReference>
<name>F6FQZ5_ISOV2</name>
<dbReference type="STRING" id="743718.Isova_2225"/>
<evidence type="ECO:0000313" key="7">
    <source>
        <dbReference type="EMBL" id="AEG44945.1"/>
    </source>
</evidence>
<dbReference type="eggNOG" id="COG0007">
    <property type="taxonomic scope" value="Bacteria"/>
</dbReference>
<dbReference type="Gene3D" id="3.40.1010.10">
    <property type="entry name" value="Cobalt-precorrin-4 Transmethylase, Domain 1"/>
    <property type="match status" value="1"/>
</dbReference>
<dbReference type="EMBL" id="CP002810">
    <property type="protein sequence ID" value="AEG44945.1"/>
    <property type="molecule type" value="Genomic_DNA"/>
</dbReference>
<gene>
    <name evidence="7" type="ordered locus">Isova_2225</name>
</gene>
<protein>
    <recommendedName>
        <fullName evidence="1">uroporphyrinogen-III C-methyltransferase</fullName>
        <ecNumber evidence="1">2.1.1.107</ecNumber>
    </recommendedName>
</protein>
<keyword evidence="5" id="KW-0627">Porphyrin biosynthesis</keyword>
<evidence type="ECO:0000256" key="4">
    <source>
        <dbReference type="ARBA" id="ARBA00022691"/>
    </source>
</evidence>
<dbReference type="Proteomes" id="UP000009236">
    <property type="component" value="Chromosome"/>
</dbReference>
<dbReference type="NCBIfam" id="NF004790">
    <property type="entry name" value="PRK06136.1"/>
    <property type="match status" value="1"/>
</dbReference>
<accession>F6FQZ5</accession>
<sequence>MTAAGRVTLVGGGPGAPDLLTFRGWRALVHADVVVTDRLAPLEVLEDLGPDVEIVDVGKTPGHHAVPQEEINALLVRHARAGRNVVRLKGGDPFVFGRGGEEVAACRAAGVPVEVVPGVSSALAVPALAGVPLTHRGTTAAFHVVTGHTRDGEAVLDDVAVACVTSRTATLVVLMGVSALPGIVRRLLDAGADPATPVAIVERGSTPDQRVTRAALDLAAKRADEVGVVSPAVIVIGDVAADGVLEGPGERTVGERHG</sequence>
<dbReference type="SUPFAM" id="SSF53790">
    <property type="entry name" value="Tetrapyrrole methylase"/>
    <property type="match status" value="1"/>
</dbReference>
<keyword evidence="4" id="KW-0949">S-adenosyl-L-methionine</keyword>
<dbReference type="InterPro" id="IPR006366">
    <property type="entry name" value="CobA/CysG_C"/>
</dbReference>
<dbReference type="PANTHER" id="PTHR45790">
    <property type="entry name" value="SIROHEME SYNTHASE-RELATED"/>
    <property type="match status" value="1"/>
</dbReference>
<keyword evidence="2 7" id="KW-0489">Methyltransferase</keyword>
<dbReference type="GO" id="GO:0004851">
    <property type="term" value="F:uroporphyrin-III C-methyltransferase activity"/>
    <property type="evidence" value="ECO:0007669"/>
    <property type="project" value="UniProtKB-EC"/>
</dbReference>
<evidence type="ECO:0000256" key="3">
    <source>
        <dbReference type="ARBA" id="ARBA00022679"/>
    </source>
</evidence>
<reference evidence="7 8" key="1">
    <citation type="submission" date="2011-05" db="EMBL/GenBank/DDBJ databases">
        <title>Complete sequence of Isoptericola variabilis 225.</title>
        <authorList>
            <consortium name="US DOE Joint Genome Institute"/>
            <person name="Lucas S."/>
            <person name="Han J."/>
            <person name="Lapidus A."/>
            <person name="Cheng J.-F."/>
            <person name="Goodwin L."/>
            <person name="Pitluck S."/>
            <person name="Peters L."/>
            <person name="Mikhailova N."/>
            <person name="Zeytun A."/>
            <person name="Han C."/>
            <person name="Tapia R."/>
            <person name="Land M."/>
            <person name="Hauser L."/>
            <person name="Kyrpides N."/>
            <person name="Ivanova N."/>
            <person name="Pagani I."/>
            <person name="Siebers A."/>
            <person name="Allgaier M."/>
            <person name="Thelen M."/>
            <person name="Hugenholtz P."/>
            <person name="Gladden J."/>
            <person name="Woyke T."/>
        </authorList>
    </citation>
    <scope>NUCLEOTIDE SEQUENCE [LARGE SCALE GENOMIC DNA]</scope>
    <source>
        <strain evidence="8">225</strain>
    </source>
</reference>
<dbReference type="RefSeq" id="WP_013839336.1">
    <property type="nucleotide sequence ID" value="NC_015588.1"/>
</dbReference>
<dbReference type="CDD" id="cd11642">
    <property type="entry name" value="SUMT"/>
    <property type="match status" value="1"/>
</dbReference>
<dbReference type="GO" id="GO:0019354">
    <property type="term" value="P:siroheme biosynthetic process"/>
    <property type="evidence" value="ECO:0007669"/>
    <property type="project" value="InterPro"/>
</dbReference>
<dbReference type="HOGENOM" id="CLU_011276_7_0_11"/>